<dbReference type="FunFam" id="1.20.120.550:FF:000002">
    <property type="entry name" value="Microsomal glutathione S-transferase 1"/>
    <property type="match status" value="1"/>
</dbReference>
<dbReference type="EMBL" id="JAIFRP010000039">
    <property type="protein sequence ID" value="KAK2581424.1"/>
    <property type="molecule type" value="Genomic_DNA"/>
</dbReference>
<sequence length="146" mass="16862">MMAPVNTEILKLFGFWSSILVIKMMLMILLTAYQRFTKKIFANPEDASLMPKAKVSLEDPDVERVRRAHLNDLENIVPWFIITYVWLMTGPSVWLAGVLIRTFAITRIIHTLVYAVFPQQPARFLCFAVGYVVITYEALVSLLYYL</sequence>
<dbReference type="Gene3D" id="1.20.120.550">
    <property type="entry name" value="Membrane associated eicosanoid/glutathione metabolism-like domain"/>
    <property type="match status" value="1"/>
</dbReference>
<organism evidence="18 19">
    <name type="scientific">Odynerus spinipes</name>
    <dbReference type="NCBI Taxonomy" id="1348599"/>
    <lineage>
        <taxon>Eukaryota</taxon>
        <taxon>Metazoa</taxon>
        <taxon>Ecdysozoa</taxon>
        <taxon>Arthropoda</taxon>
        <taxon>Hexapoda</taxon>
        <taxon>Insecta</taxon>
        <taxon>Pterygota</taxon>
        <taxon>Neoptera</taxon>
        <taxon>Endopterygota</taxon>
        <taxon>Hymenoptera</taxon>
        <taxon>Apocrita</taxon>
        <taxon>Aculeata</taxon>
        <taxon>Vespoidea</taxon>
        <taxon>Vespidae</taxon>
        <taxon>Eumeninae</taxon>
        <taxon>Odynerus</taxon>
    </lineage>
</organism>
<evidence type="ECO:0000256" key="1">
    <source>
        <dbReference type="ARBA" id="ARBA00003701"/>
    </source>
</evidence>
<evidence type="ECO:0000313" key="18">
    <source>
        <dbReference type="EMBL" id="KAK2581424.1"/>
    </source>
</evidence>
<dbReference type="GO" id="GO:0005741">
    <property type="term" value="C:mitochondrial outer membrane"/>
    <property type="evidence" value="ECO:0007669"/>
    <property type="project" value="UniProtKB-SubCell"/>
</dbReference>
<evidence type="ECO:0000256" key="12">
    <source>
        <dbReference type="ARBA" id="ARBA00023128"/>
    </source>
</evidence>
<evidence type="ECO:0000256" key="4">
    <source>
        <dbReference type="ARBA" id="ARBA00010459"/>
    </source>
</evidence>
<evidence type="ECO:0000256" key="11">
    <source>
        <dbReference type="ARBA" id="ARBA00022990"/>
    </source>
</evidence>
<comment type="subunit">
    <text evidence="14">Homotrimer; The trimer binds only one molecule of glutathione.</text>
</comment>
<dbReference type="InterPro" id="IPR023352">
    <property type="entry name" value="MAPEG-like_dom_sf"/>
</dbReference>
<keyword evidence="9" id="KW-0256">Endoplasmic reticulum</keyword>
<evidence type="ECO:0000256" key="16">
    <source>
        <dbReference type="ARBA" id="ARBA00049385"/>
    </source>
</evidence>
<comment type="caution">
    <text evidence="18">The sequence shown here is derived from an EMBL/GenBank/DDBJ whole genome shotgun (WGS) entry which is preliminary data.</text>
</comment>
<evidence type="ECO:0000256" key="13">
    <source>
        <dbReference type="ARBA" id="ARBA00023136"/>
    </source>
</evidence>
<keyword evidence="10 17" id="KW-1133">Transmembrane helix</keyword>
<keyword evidence="11" id="KW-0007">Acetylation</keyword>
<evidence type="ECO:0000256" key="9">
    <source>
        <dbReference type="ARBA" id="ARBA00022824"/>
    </source>
</evidence>
<feature type="transmembrane region" description="Helical" evidence="17">
    <location>
        <begin position="76"/>
        <end position="94"/>
    </location>
</feature>
<evidence type="ECO:0000256" key="6">
    <source>
        <dbReference type="ARBA" id="ARBA00022679"/>
    </source>
</evidence>
<dbReference type="EC" id="2.5.1.18" evidence="5"/>
<evidence type="ECO:0000256" key="2">
    <source>
        <dbReference type="ARBA" id="ARBA00004294"/>
    </source>
</evidence>
<reference evidence="18" key="1">
    <citation type="submission" date="2021-08" db="EMBL/GenBank/DDBJ databases">
        <authorList>
            <person name="Misof B."/>
            <person name="Oliver O."/>
            <person name="Podsiadlowski L."/>
            <person name="Donath A."/>
            <person name="Peters R."/>
            <person name="Mayer C."/>
            <person name="Rust J."/>
            <person name="Gunkel S."/>
            <person name="Lesny P."/>
            <person name="Martin S."/>
            <person name="Oeyen J.P."/>
            <person name="Petersen M."/>
            <person name="Panagiotis P."/>
            <person name="Wilbrandt J."/>
            <person name="Tanja T."/>
        </authorList>
    </citation>
    <scope>NUCLEOTIDE SEQUENCE</scope>
    <source>
        <strain evidence="18">GBR_01_08_01A</strain>
        <tissue evidence="18">Thorax + abdomen</tissue>
    </source>
</reference>
<dbReference type="GO" id="GO:0004364">
    <property type="term" value="F:glutathione transferase activity"/>
    <property type="evidence" value="ECO:0007669"/>
    <property type="project" value="UniProtKB-EC"/>
</dbReference>
<evidence type="ECO:0000256" key="10">
    <source>
        <dbReference type="ARBA" id="ARBA00022989"/>
    </source>
</evidence>
<evidence type="ECO:0000256" key="3">
    <source>
        <dbReference type="ARBA" id="ARBA00004477"/>
    </source>
</evidence>
<dbReference type="InterPro" id="IPR040162">
    <property type="entry name" value="MGST1-like"/>
</dbReference>
<comment type="similarity">
    <text evidence="4">Belongs to the MAPEG family.</text>
</comment>
<name>A0AAD9RKI9_9HYME</name>
<evidence type="ECO:0000256" key="15">
    <source>
        <dbReference type="ARBA" id="ARBA00039397"/>
    </source>
</evidence>
<dbReference type="AlphaFoldDB" id="A0AAD9RKI9"/>
<evidence type="ECO:0000256" key="17">
    <source>
        <dbReference type="SAM" id="Phobius"/>
    </source>
</evidence>
<comment type="function">
    <text evidence="1">Conjugation of reduced glutathione to a wide number of exogenous and endogenous hydrophobic electrophiles.</text>
</comment>
<keyword evidence="7 17" id="KW-0812">Transmembrane</keyword>
<dbReference type="GO" id="GO:0005789">
    <property type="term" value="C:endoplasmic reticulum membrane"/>
    <property type="evidence" value="ECO:0007669"/>
    <property type="project" value="UniProtKB-SubCell"/>
</dbReference>
<evidence type="ECO:0000256" key="5">
    <source>
        <dbReference type="ARBA" id="ARBA00012452"/>
    </source>
</evidence>
<feature type="transmembrane region" description="Helical" evidence="17">
    <location>
        <begin position="124"/>
        <end position="145"/>
    </location>
</feature>
<dbReference type="PANTHER" id="PTHR10689:SF6">
    <property type="entry name" value="MICROSOMAL GLUTATHIONE S-TRANSFERASE 1"/>
    <property type="match status" value="1"/>
</dbReference>
<reference evidence="18" key="2">
    <citation type="journal article" date="2023" name="Commun. Biol.">
        <title>Intrasexual cuticular hydrocarbon dimorphism in a wasp sheds light on hydrocarbon biosynthesis genes in Hymenoptera.</title>
        <authorList>
            <person name="Moris V.C."/>
            <person name="Podsiadlowski L."/>
            <person name="Martin S."/>
            <person name="Oeyen J.P."/>
            <person name="Donath A."/>
            <person name="Petersen M."/>
            <person name="Wilbrandt J."/>
            <person name="Misof B."/>
            <person name="Liedtke D."/>
            <person name="Thamm M."/>
            <person name="Scheiner R."/>
            <person name="Schmitt T."/>
            <person name="Niehuis O."/>
        </authorList>
    </citation>
    <scope>NUCLEOTIDE SEQUENCE</scope>
    <source>
        <strain evidence="18">GBR_01_08_01A</strain>
    </source>
</reference>
<accession>A0AAD9RKI9</accession>
<evidence type="ECO:0000256" key="14">
    <source>
        <dbReference type="ARBA" id="ARBA00038540"/>
    </source>
</evidence>
<dbReference type="InterPro" id="IPR001129">
    <property type="entry name" value="Membr-assoc_MAPEG"/>
</dbReference>
<proteinExistence type="inferred from homology"/>
<evidence type="ECO:0000313" key="19">
    <source>
        <dbReference type="Proteomes" id="UP001258017"/>
    </source>
</evidence>
<keyword evidence="8" id="KW-1000">Mitochondrion outer membrane</keyword>
<evidence type="ECO:0000256" key="7">
    <source>
        <dbReference type="ARBA" id="ARBA00022692"/>
    </source>
</evidence>
<evidence type="ECO:0000256" key="8">
    <source>
        <dbReference type="ARBA" id="ARBA00022787"/>
    </source>
</evidence>
<feature type="transmembrane region" description="Helical" evidence="17">
    <location>
        <begin position="12"/>
        <end position="33"/>
    </location>
</feature>
<comment type="catalytic activity">
    <reaction evidence="16">
        <text>RX + glutathione = an S-substituted glutathione + a halide anion + H(+)</text>
        <dbReference type="Rhea" id="RHEA:16437"/>
        <dbReference type="ChEBI" id="CHEBI:15378"/>
        <dbReference type="ChEBI" id="CHEBI:16042"/>
        <dbReference type="ChEBI" id="CHEBI:17792"/>
        <dbReference type="ChEBI" id="CHEBI:57925"/>
        <dbReference type="ChEBI" id="CHEBI:90779"/>
        <dbReference type="EC" id="2.5.1.18"/>
    </reaction>
    <physiologicalReaction direction="left-to-right" evidence="16">
        <dbReference type="Rhea" id="RHEA:16438"/>
    </physiologicalReaction>
</comment>
<dbReference type="Pfam" id="PF01124">
    <property type="entry name" value="MAPEG"/>
    <property type="match status" value="1"/>
</dbReference>
<dbReference type="Proteomes" id="UP001258017">
    <property type="component" value="Unassembled WGS sequence"/>
</dbReference>
<comment type="subcellular location">
    <subcellularLocation>
        <location evidence="3">Endoplasmic reticulum membrane</location>
        <topology evidence="3">Multi-pass membrane protein</topology>
    </subcellularLocation>
    <subcellularLocation>
        <location evidence="2">Mitochondrion outer membrane</location>
    </subcellularLocation>
</comment>
<keyword evidence="19" id="KW-1185">Reference proteome</keyword>
<keyword evidence="13 17" id="KW-0472">Membrane</keyword>
<keyword evidence="12" id="KW-0496">Mitochondrion</keyword>
<gene>
    <name evidence="18" type="ORF">KPH14_005099</name>
</gene>
<protein>
    <recommendedName>
        <fullName evidence="15">Microsomal glutathione S-transferase 1</fullName>
        <ecNumber evidence="5">2.5.1.18</ecNumber>
    </recommendedName>
</protein>
<keyword evidence="6" id="KW-0808">Transferase</keyword>
<dbReference type="SUPFAM" id="SSF161084">
    <property type="entry name" value="MAPEG domain-like"/>
    <property type="match status" value="1"/>
</dbReference>
<dbReference type="PANTHER" id="PTHR10689">
    <property type="entry name" value="MICROSOMAL GLUTATHIONE S-TRANSFERASE 1"/>
    <property type="match status" value="1"/>
</dbReference>